<proteinExistence type="predicted"/>
<accession>A0ABQ6NPL3</accession>
<dbReference type="EMBL" id="BTCL01000011">
    <property type="protein sequence ID" value="GMK46162.1"/>
    <property type="molecule type" value="Genomic_DNA"/>
</dbReference>
<organism evidence="1 2">
    <name type="scientific">Paenibacillus glycanilyticus</name>
    <dbReference type="NCBI Taxonomy" id="126569"/>
    <lineage>
        <taxon>Bacteria</taxon>
        <taxon>Bacillati</taxon>
        <taxon>Bacillota</taxon>
        <taxon>Bacilli</taxon>
        <taxon>Bacillales</taxon>
        <taxon>Paenibacillaceae</taxon>
        <taxon>Paenibacillus</taxon>
    </lineage>
</organism>
<protein>
    <recommendedName>
        <fullName evidence="3">DUF1579 domain-containing protein</fullName>
    </recommendedName>
</protein>
<sequence>MMDIKYKKKHMPIGHFLRWLAILALILFLFRAHYGSKPWSLESVVHQAQSSMELPSASIASIMDWGKGIQSVILLDREHSMFHHMFVSCPFGMLWENRGGTFGMSLDPDVLIDFKWGMSTFGTYRHYYYIGQVNDSRVAHVKVIWHDGYEQNAYLTDGVYQVARAIKRSSDDGQSPVLKTHMIAYDKKGTKLYELTPEQREIKKTK</sequence>
<reference evidence="1 2" key="1">
    <citation type="submission" date="2023-05" db="EMBL/GenBank/DDBJ databases">
        <title>Draft genome of Paenibacillus sp. CCS26.</title>
        <authorList>
            <person name="Akita H."/>
            <person name="Shinto Y."/>
            <person name="Kimura Z."/>
        </authorList>
    </citation>
    <scope>NUCLEOTIDE SEQUENCE [LARGE SCALE GENOMIC DNA]</scope>
    <source>
        <strain evidence="1 2">CCS26</strain>
    </source>
</reference>
<evidence type="ECO:0000313" key="2">
    <source>
        <dbReference type="Proteomes" id="UP001285921"/>
    </source>
</evidence>
<keyword evidence="2" id="KW-1185">Reference proteome</keyword>
<comment type="caution">
    <text evidence="1">The sequence shown here is derived from an EMBL/GenBank/DDBJ whole genome shotgun (WGS) entry which is preliminary data.</text>
</comment>
<gene>
    <name evidence="1" type="ORF">PghCCS26_32910</name>
</gene>
<dbReference type="Proteomes" id="UP001285921">
    <property type="component" value="Unassembled WGS sequence"/>
</dbReference>
<evidence type="ECO:0008006" key="3">
    <source>
        <dbReference type="Google" id="ProtNLM"/>
    </source>
</evidence>
<name>A0ABQ6NPL3_9BACL</name>
<evidence type="ECO:0000313" key="1">
    <source>
        <dbReference type="EMBL" id="GMK46162.1"/>
    </source>
</evidence>
<dbReference type="RefSeq" id="WP_317980611.1">
    <property type="nucleotide sequence ID" value="NZ_BTCL01000011.1"/>
</dbReference>